<protein>
    <submittedName>
        <fullName evidence="2 3">Uncharacterized protein</fullName>
    </submittedName>
</protein>
<proteinExistence type="predicted"/>
<reference evidence="2 4" key="2">
    <citation type="journal article" date="2018" name="Plant J.">
        <title>The Physcomitrella patens chromosome-scale assembly reveals moss genome structure and evolution.</title>
        <authorList>
            <person name="Lang D."/>
            <person name="Ullrich K.K."/>
            <person name="Murat F."/>
            <person name="Fuchs J."/>
            <person name="Jenkins J."/>
            <person name="Haas F.B."/>
            <person name="Piednoel M."/>
            <person name="Gundlach H."/>
            <person name="Van Bel M."/>
            <person name="Meyberg R."/>
            <person name="Vives C."/>
            <person name="Morata J."/>
            <person name="Symeonidi A."/>
            <person name="Hiss M."/>
            <person name="Muchero W."/>
            <person name="Kamisugi Y."/>
            <person name="Saleh O."/>
            <person name="Blanc G."/>
            <person name="Decker E.L."/>
            <person name="van Gessel N."/>
            <person name="Grimwood J."/>
            <person name="Hayes R.D."/>
            <person name="Graham S.W."/>
            <person name="Gunter L.E."/>
            <person name="McDaniel S.F."/>
            <person name="Hoernstein S.N.W."/>
            <person name="Larsson A."/>
            <person name="Li F.W."/>
            <person name="Perroud P.F."/>
            <person name="Phillips J."/>
            <person name="Ranjan P."/>
            <person name="Rokshar D.S."/>
            <person name="Rothfels C.J."/>
            <person name="Schneider L."/>
            <person name="Shu S."/>
            <person name="Stevenson D.W."/>
            <person name="Thummler F."/>
            <person name="Tillich M."/>
            <person name="Villarreal Aguilar J.C."/>
            <person name="Widiez T."/>
            <person name="Wong G.K."/>
            <person name="Wymore A."/>
            <person name="Zhang Y."/>
            <person name="Zimmer A.D."/>
            <person name="Quatrano R.S."/>
            <person name="Mayer K.F.X."/>
            <person name="Goodstein D."/>
            <person name="Casacuberta J.M."/>
            <person name="Vandepoele K."/>
            <person name="Reski R."/>
            <person name="Cuming A.C."/>
            <person name="Tuskan G.A."/>
            <person name="Maumus F."/>
            <person name="Salse J."/>
            <person name="Schmutz J."/>
            <person name="Rensing S.A."/>
        </authorList>
    </citation>
    <scope>NUCLEOTIDE SEQUENCE [LARGE SCALE GENOMIC DNA]</scope>
    <source>
        <strain evidence="3 4">cv. Gransden 2004</strain>
    </source>
</reference>
<accession>A0A2K1ISU5</accession>
<evidence type="ECO:0000313" key="2">
    <source>
        <dbReference type="EMBL" id="PNR32351.1"/>
    </source>
</evidence>
<dbReference type="AlphaFoldDB" id="A0A2K1ISU5"/>
<evidence type="ECO:0000313" key="4">
    <source>
        <dbReference type="Proteomes" id="UP000006727"/>
    </source>
</evidence>
<organism evidence="2">
    <name type="scientific">Physcomitrium patens</name>
    <name type="common">Spreading-leaved earth moss</name>
    <name type="synonym">Physcomitrella patens</name>
    <dbReference type="NCBI Taxonomy" id="3218"/>
    <lineage>
        <taxon>Eukaryota</taxon>
        <taxon>Viridiplantae</taxon>
        <taxon>Streptophyta</taxon>
        <taxon>Embryophyta</taxon>
        <taxon>Bryophyta</taxon>
        <taxon>Bryophytina</taxon>
        <taxon>Bryopsida</taxon>
        <taxon>Funariidae</taxon>
        <taxon>Funariales</taxon>
        <taxon>Funariaceae</taxon>
        <taxon>Physcomitrium</taxon>
    </lineage>
</organism>
<reference evidence="3" key="3">
    <citation type="submission" date="2020-12" db="UniProtKB">
        <authorList>
            <consortium name="EnsemblPlants"/>
        </authorList>
    </citation>
    <scope>IDENTIFICATION</scope>
</reference>
<dbReference type="EnsemblPlants" id="Pp3c21_21519V3.1">
    <property type="protein sequence ID" value="PAC:32915497.CDS.1"/>
    <property type="gene ID" value="Pp3c21_21519"/>
</dbReference>
<gene>
    <name evidence="2" type="ORF">PHYPA_026477</name>
</gene>
<feature type="region of interest" description="Disordered" evidence="1">
    <location>
        <begin position="49"/>
        <end position="78"/>
    </location>
</feature>
<reference evidence="2 4" key="1">
    <citation type="journal article" date="2008" name="Science">
        <title>The Physcomitrella genome reveals evolutionary insights into the conquest of land by plants.</title>
        <authorList>
            <person name="Rensing S."/>
            <person name="Lang D."/>
            <person name="Zimmer A."/>
            <person name="Terry A."/>
            <person name="Salamov A."/>
            <person name="Shapiro H."/>
            <person name="Nishiyama T."/>
            <person name="Perroud P.-F."/>
            <person name="Lindquist E."/>
            <person name="Kamisugi Y."/>
            <person name="Tanahashi T."/>
            <person name="Sakakibara K."/>
            <person name="Fujita T."/>
            <person name="Oishi K."/>
            <person name="Shin-I T."/>
            <person name="Kuroki Y."/>
            <person name="Toyoda A."/>
            <person name="Suzuki Y."/>
            <person name="Hashimoto A."/>
            <person name="Yamaguchi K."/>
            <person name="Sugano A."/>
            <person name="Kohara Y."/>
            <person name="Fujiyama A."/>
            <person name="Anterola A."/>
            <person name="Aoki S."/>
            <person name="Ashton N."/>
            <person name="Barbazuk W.B."/>
            <person name="Barker E."/>
            <person name="Bennetzen J."/>
            <person name="Bezanilla M."/>
            <person name="Blankenship R."/>
            <person name="Cho S.H."/>
            <person name="Dutcher S."/>
            <person name="Estelle M."/>
            <person name="Fawcett J.A."/>
            <person name="Gundlach H."/>
            <person name="Hanada K."/>
            <person name="Heyl A."/>
            <person name="Hicks K.A."/>
            <person name="Hugh J."/>
            <person name="Lohr M."/>
            <person name="Mayer K."/>
            <person name="Melkozernov A."/>
            <person name="Murata T."/>
            <person name="Nelson D."/>
            <person name="Pils B."/>
            <person name="Prigge M."/>
            <person name="Reiss B."/>
            <person name="Renner T."/>
            <person name="Rombauts S."/>
            <person name="Rushton P."/>
            <person name="Sanderfoot A."/>
            <person name="Schween G."/>
            <person name="Shiu S.-H."/>
            <person name="Stueber K."/>
            <person name="Theodoulou F.L."/>
            <person name="Tu H."/>
            <person name="Van de Peer Y."/>
            <person name="Verrier P.J."/>
            <person name="Waters E."/>
            <person name="Wood A."/>
            <person name="Yang L."/>
            <person name="Cove D."/>
            <person name="Cuming A."/>
            <person name="Hasebe M."/>
            <person name="Lucas S."/>
            <person name="Mishler D.B."/>
            <person name="Reski R."/>
            <person name="Grigoriev I."/>
            <person name="Quatrano R.S."/>
            <person name="Boore J.L."/>
        </authorList>
    </citation>
    <scope>NUCLEOTIDE SEQUENCE [LARGE SCALE GENOMIC DNA]</scope>
    <source>
        <strain evidence="3 4">cv. Gransden 2004</strain>
    </source>
</reference>
<evidence type="ECO:0000313" key="3">
    <source>
        <dbReference type="EnsemblPlants" id="PAC:32915497.CDS.1"/>
    </source>
</evidence>
<evidence type="ECO:0000256" key="1">
    <source>
        <dbReference type="SAM" id="MobiDB-lite"/>
    </source>
</evidence>
<dbReference type="InParanoid" id="A0A2K1ISU5"/>
<keyword evidence="4" id="KW-1185">Reference proteome</keyword>
<dbReference type="Proteomes" id="UP000006727">
    <property type="component" value="Chromosome 21"/>
</dbReference>
<dbReference type="EMBL" id="ABEU02000021">
    <property type="protein sequence ID" value="PNR32351.1"/>
    <property type="molecule type" value="Genomic_DNA"/>
</dbReference>
<dbReference type="Gramene" id="Pp3c21_21519V3.1">
    <property type="protein sequence ID" value="PAC:32915497.CDS.1"/>
    <property type="gene ID" value="Pp3c21_21519"/>
</dbReference>
<name>A0A2K1ISU5_PHYPA</name>
<sequence length="78" mass="8893">MFKWGHRMGMRRMEAYNHREGSTVEPGRQQACMLSGLCYVNRGSCRDVTPKPAASMAGCSRSRRRSSRGVEEERVLGW</sequence>
<feature type="compositionally biased region" description="Basic and acidic residues" evidence="1">
    <location>
        <begin position="68"/>
        <end position="78"/>
    </location>
</feature>